<dbReference type="EMBL" id="JAPDOD010000053">
    <property type="protein sequence ID" value="MDA0165829.1"/>
    <property type="molecule type" value="Genomic_DNA"/>
</dbReference>
<keyword evidence="2" id="KW-1185">Reference proteome</keyword>
<sequence>MTAVADAAITRRWHQRLEIRRHMLDDAIEDLHAAKTPVDRAEAQARITLRHEQIADAKAVLARHRVPKLTARERAVRAAMLGWTNRDSIHYTQDPVARWEGIARSLRAGKGQFPTHADCSSFSTWCLWDALGGPDAGPDIVNGSRWTGGYTGTQTDHGHEVAINRALPGDLAFYGPTRNSINHVTIVVAPGRVISHGQESGPLALPIAYSRPGGSLKFVRRYLP</sequence>
<comment type="caution">
    <text evidence="1">The sequence shown here is derived from an EMBL/GenBank/DDBJ whole genome shotgun (WGS) entry which is preliminary data.</text>
</comment>
<name>A0A9X3MZV2_9ACTN</name>
<dbReference type="Gene3D" id="3.90.1720.10">
    <property type="entry name" value="endopeptidase domain like (from Nostoc punctiforme)"/>
    <property type="match status" value="1"/>
</dbReference>
<reference evidence="1" key="1">
    <citation type="submission" date="2022-10" db="EMBL/GenBank/DDBJ databases">
        <title>The WGS of Solirubrobacter ginsenosidimutans DSM 21036.</title>
        <authorList>
            <person name="Jiang Z."/>
        </authorList>
    </citation>
    <scope>NUCLEOTIDE SEQUENCE</scope>
    <source>
        <strain evidence="1">DSM 21036</strain>
    </source>
</reference>
<dbReference type="Proteomes" id="UP001149140">
    <property type="component" value="Unassembled WGS sequence"/>
</dbReference>
<evidence type="ECO:0008006" key="3">
    <source>
        <dbReference type="Google" id="ProtNLM"/>
    </source>
</evidence>
<proteinExistence type="predicted"/>
<dbReference type="InterPro" id="IPR038765">
    <property type="entry name" value="Papain-like_cys_pep_sf"/>
</dbReference>
<dbReference type="AlphaFoldDB" id="A0A9X3MZV2"/>
<evidence type="ECO:0000313" key="2">
    <source>
        <dbReference type="Proteomes" id="UP001149140"/>
    </source>
</evidence>
<dbReference type="SUPFAM" id="SSF54001">
    <property type="entry name" value="Cysteine proteinases"/>
    <property type="match status" value="1"/>
</dbReference>
<accession>A0A9X3MZV2</accession>
<dbReference type="RefSeq" id="WP_270045091.1">
    <property type="nucleotide sequence ID" value="NZ_JAPDOD010000053.1"/>
</dbReference>
<gene>
    <name evidence="1" type="ORF">OM076_36520</name>
</gene>
<protein>
    <recommendedName>
        <fullName evidence="3">NlpC/P60 domain-containing protein</fullName>
    </recommendedName>
</protein>
<evidence type="ECO:0000313" key="1">
    <source>
        <dbReference type="EMBL" id="MDA0165829.1"/>
    </source>
</evidence>
<organism evidence="1 2">
    <name type="scientific">Solirubrobacter ginsenosidimutans</name>
    <dbReference type="NCBI Taxonomy" id="490573"/>
    <lineage>
        <taxon>Bacteria</taxon>
        <taxon>Bacillati</taxon>
        <taxon>Actinomycetota</taxon>
        <taxon>Thermoleophilia</taxon>
        <taxon>Solirubrobacterales</taxon>
        <taxon>Solirubrobacteraceae</taxon>
        <taxon>Solirubrobacter</taxon>
    </lineage>
</organism>